<evidence type="ECO:0000259" key="2">
    <source>
        <dbReference type="Pfam" id="PF13240"/>
    </source>
</evidence>
<dbReference type="EMBL" id="JBBPCB010000001">
    <property type="protein sequence ID" value="MEK8179188.1"/>
    <property type="molecule type" value="Genomic_DNA"/>
</dbReference>
<evidence type="ECO:0000313" key="3">
    <source>
        <dbReference type="EMBL" id="MEK8179188.1"/>
    </source>
</evidence>
<protein>
    <submittedName>
        <fullName evidence="3">Zinc ribbon domain-containing protein</fullName>
    </submittedName>
</protein>
<comment type="caution">
    <text evidence="3">The sequence shown here is derived from an EMBL/GenBank/DDBJ whole genome shotgun (WGS) entry which is preliminary data.</text>
</comment>
<evidence type="ECO:0000313" key="4">
    <source>
        <dbReference type="Proteomes" id="UP001491349"/>
    </source>
</evidence>
<keyword evidence="4" id="KW-1185">Reference proteome</keyword>
<dbReference type="Proteomes" id="UP001491349">
    <property type="component" value="Unassembled WGS sequence"/>
</dbReference>
<dbReference type="RefSeq" id="WP_187659318.1">
    <property type="nucleotide sequence ID" value="NZ_JACTAB010000001.1"/>
</dbReference>
<organism evidence="3 4">
    <name type="scientific">Flavobacterium buctense</name>
    <dbReference type="NCBI Taxonomy" id="1648146"/>
    <lineage>
        <taxon>Bacteria</taxon>
        <taxon>Pseudomonadati</taxon>
        <taxon>Bacteroidota</taxon>
        <taxon>Flavobacteriia</taxon>
        <taxon>Flavobacteriales</taxon>
        <taxon>Flavobacteriaceae</taxon>
        <taxon>Flavobacterium</taxon>
    </lineage>
</organism>
<dbReference type="Pfam" id="PF13240">
    <property type="entry name" value="Zn_Ribbon_1"/>
    <property type="match status" value="1"/>
</dbReference>
<gene>
    <name evidence="3" type="ORF">WMW71_02435</name>
</gene>
<proteinExistence type="predicted"/>
<sequence>MNSSCPNCQEENNPEVKFCVSCGHLLPVRELEKTKLEKTAAEVFGYKPKKKLHPILLVLFVVCFWAALFGTYTLLNPSVDALDKRVDKLNQPIDTELAMIAESMNRGCPFQVDEITVLVNVKALPKKTIQYNYELNDITKAEINLDTVKKYVFPNLLKNTKENPEGQSLRDKQVTFKYNYSDKNGEHVMEYVVTPDMYK</sequence>
<name>A0ABU9DXR0_9FLAO</name>
<keyword evidence="1" id="KW-1133">Transmembrane helix</keyword>
<keyword evidence="1" id="KW-0812">Transmembrane</keyword>
<accession>A0ABU9DXR0</accession>
<keyword evidence="1" id="KW-0472">Membrane</keyword>
<feature type="domain" description="Zinc-ribbon" evidence="2">
    <location>
        <begin position="5"/>
        <end position="24"/>
    </location>
</feature>
<evidence type="ECO:0000256" key="1">
    <source>
        <dbReference type="SAM" id="Phobius"/>
    </source>
</evidence>
<dbReference type="InterPro" id="IPR026870">
    <property type="entry name" value="Zinc_ribbon_dom"/>
</dbReference>
<reference evidence="3 4" key="1">
    <citation type="submission" date="2024-04" db="EMBL/GenBank/DDBJ databases">
        <title>draft genome sequnece of Flavobacterium buctense JCM 30750.</title>
        <authorList>
            <person name="Kim D.-U."/>
        </authorList>
    </citation>
    <scope>NUCLEOTIDE SEQUENCE [LARGE SCALE GENOMIC DNA]</scope>
    <source>
        <strain evidence="3 4">JCM 30750</strain>
    </source>
</reference>
<feature type="transmembrane region" description="Helical" evidence="1">
    <location>
        <begin position="55"/>
        <end position="75"/>
    </location>
</feature>